<dbReference type="KEGG" id="rso:RSc0893.5"/>
<dbReference type="Proteomes" id="UP000001436">
    <property type="component" value="Chromosome"/>
</dbReference>
<name>Q1MTJ9_RALN1</name>
<dbReference type="STRING" id="267608.RSc0893.5"/>
<protein>
    <submittedName>
        <fullName evidence="2">Uncharacterized protein</fullName>
    </submittedName>
</protein>
<dbReference type="HOGENOM" id="CLU_1936353_0_0_4"/>
<reference evidence="2 3" key="1">
    <citation type="journal article" date="2002" name="Nature">
        <title>Genome sequence of the plant pathogen Ralstonia solanacearum.</title>
        <authorList>
            <person name="Salanoubat M."/>
            <person name="Genin S."/>
            <person name="Artiguenave F."/>
            <person name="Gouzy J."/>
            <person name="Mangenot S."/>
            <person name="Arlat M."/>
            <person name="Billault A."/>
            <person name="Brottier P."/>
            <person name="Camus J.C."/>
            <person name="Cattolico L."/>
            <person name="Chandler M."/>
            <person name="Choisne N."/>
            <person name="Claudel-Renard C."/>
            <person name="Cunnac S."/>
            <person name="Demange N."/>
            <person name="Gaspin C."/>
            <person name="Lavie M."/>
            <person name="Moisan A."/>
            <person name="Robert C."/>
            <person name="Saurin W."/>
            <person name="Schiex T."/>
            <person name="Siguier P."/>
            <person name="Thebault P."/>
            <person name="Whalen M."/>
            <person name="Wincker P."/>
            <person name="Levy M."/>
            <person name="Weissenbach J."/>
            <person name="Boucher C.A."/>
        </authorList>
    </citation>
    <scope>NUCLEOTIDE SEQUENCE [LARGE SCALE GENOMIC DNA]</scope>
    <source>
        <strain evidence="3">ATCC BAA-1114 / GMI1000</strain>
    </source>
</reference>
<sequence length="130" mass="15246">MLTQGAQALRAVAHPARKRRPTGDHVQPKSPITRPEIRILLTNLAPTLPGRFRAFFPLFPLSFSARCGRAERQVRKAKPLKISDLEGVDEINRSGVCIPWCHRRWSLRWQSKRNWAMDRRQWIVEEDRQR</sequence>
<organism evidence="2 3">
    <name type="scientific">Ralstonia nicotianae (strain ATCC BAA-1114 / GMI1000)</name>
    <name type="common">Ralstonia solanacearum</name>
    <dbReference type="NCBI Taxonomy" id="267608"/>
    <lineage>
        <taxon>Bacteria</taxon>
        <taxon>Pseudomonadati</taxon>
        <taxon>Pseudomonadota</taxon>
        <taxon>Betaproteobacteria</taxon>
        <taxon>Burkholderiales</taxon>
        <taxon>Burkholderiaceae</taxon>
        <taxon>Ralstonia</taxon>
        <taxon>Ralstonia solanacearum species complex</taxon>
    </lineage>
</organism>
<gene>
    <name evidence="2" type="ordered locus">RSc0893.5</name>
</gene>
<accession>Q1MTJ9</accession>
<dbReference type="AlphaFoldDB" id="Q1MTJ9"/>
<evidence type="ECO:0000313" key="2">
    <source>
        <dbReference type="EMBL" id="CAJ97432.1"/>
    </source>
</evidence>
<feature type="region of interest" description="Disordered" evidence="1">
    <location>
        <begin position="10"/>
        <end position="30"/>
    </location>
</feature>
<dbReference type="EMBL" id="AL646052">
    <property type="protein sequence ID" value="CAJ97432.1"/>
    <property type="molecule type" value="Genomic_DNA"/>
</dbReference>
<evidence type="ECO:0000313" key="3">
    <source>
        <dbReference type="Proteomes" id="UP000001436"/>
    </source>
</evidence>
<keyword evidence="3" id="KW-1185">Reference proteome</keyword>
<dbReference type="EnsemblBacteria" id="CAJ97432">
    <property type="protein sequence ID" value="CAJ97432"/>
    <property type="gene ID" value="RSc0893.5"/>
</dbReference>
<proteinExistence type="predicted"/>
<evidence type="ECO:0000256" key="1">
    <source>
        <dbReference type="SAM" id="MobiDB-lite"/>
    </source>
</evidence>